<evidence type="ECO:0000256" key="1">
    <source>
        <dbReference type="SAM" id="MobiDB-lite"/>
    </source>
</evidence>
<dbReference type="AlphaFoldDB" id="A0A5B7JIN1"/>
<dbReference type="Proteomes" id="UP000324222">
    <property type="component" value="Unassembled WGS sequence"/>
</dbReference>
<evidence type="ECO:0000313" key="3">
    <source>
        <dbReference type="Proteomes" id="UP000324222"/>
    </source>
</evidence>
<feature type="region of interest" description="Disordered" evidence="1">
    <location>
        <begin position="26"/>
        <end position="56"/>
    </location>
</feature>
<reference evidence="2 3" key="1">
    <citation type="submission" date="2019-05" db="EMBL/GenBank/DDBJ databases">
        <title>Another draft genome of Portunus trituberculatus and its Hox gene families provides insights of decapod evolution.</title>
        <authorList>
            <person name="Jeong J.-H."/>
            <person name="Song I."/>
            <person name="Kim S."/>
            <person name="Choi T."/>
            <person name="Kim D."/>
            <person name="Ryu S."/>
            <person name="Kim W."/>
        </authorList>
    </citation>
    <scope>NUCLEOTIDE SEQUENCE [LARGE SCALE GENOMIC DNA]</scope>
    <source>
        <tissue evidence="2">Muscle</tissue>
    </source>
</reference>
<organism evidence="2 3">
    <name type="scientific">Portunus trituberculatus</name>
    <name type="common">Swimming crab</name>
    <name type="synonym">Neptunus trituberculatus</name>
    <dbReference type="NCBI Taxonomy" id="210409"/>
    <lineage>
        <taxon>Eukaryota</taxon>
        <taxon>Metazoa</taxon>
        <taxon>Ecdysozoa</taxon>
        <taxon>Arthropoda</taxon>
        <taxon>Crustacea</taxon>
        <taxon>Multicrustacea</taxon>
        <taxon>Malacostraca</taxon>
        <taxon>Eumalacostraca</taxon>
        <taxon>Eucarida</taxon>
        <taxon>Decapoda</taxon>
        <taxon>Pleocyemata</taxon>
        <taxon>Brachyura</taxon>
        <taxon>Eubrachyura</taxon>
        <taxon>Portunoidea</taxon>
        <taxon>Portunidae</taxon>
        <taxon>Portuninae</taxon>
        <taxon>Portunus</taxon>
    </lineage>
</organism>
<dbReference type="EMBL" id="VSRR010090461">
    <property type="protein sequence ID" value="MPC92204.1"/>
    <property type="molecule type" value="Genomic_DNA"/>
</dbReference>
<protein>
    <submittedName>
        <fullName evidence="2">Uncharacterized protein</fullName>
    </submittedName>
</protein>
<accession>A0A5B7JIN1</accession>
<comment type="caution">
    <text evidence="2">The sequence shown here is derived from an EMBL/GenBank/DDBJ whole genome shotgun (WGS) entry which is preliminary data.</text>
</comment>
<proteinExistence type="predicted"/>
<gene>
    <name evidence="2" type="ORF">E2C01_087280</name>
</gene>
<sequence length="121" mass="12826">MVQCSGNSLDRKIYYYIKRRTYRATRNGLQGRSSPLLSTEHRPSGAPDEGYSGPRSFIPGRNAAVQAVCSPPHPSLPLLPLLPITPGHATTATTTTGNVTASPFTITSANALTTLCTPKAS</sequence>
<feature type="compositionally biased region" description="Polar residues" evidence="1">
    <location>
        <begin position="27"/>
        <end position="37"/>
    </location>
</feature>
<name>A0A5B7JIN1_PORTR</name>
<keyword evidence="3" id="KW-1185">Reference proteome</keyword>
<evidence type="ECO:0000313" key="2">
    <source>
        <dbReference type="EMBL" id="MPC92204.1"/>
    </source>
</evidence>